<feature type="domain" description="DUF5727" evidence="1">
    <location>
        <begin position="12"/>
        <end position="106"/>
    </location>
</feature>
<proteinExistence type="predicted"/>
<protein>
    <submittedName>
        <fullName evidence="3">DUF5727 domain-containing protein</fullName>
    </submittedName>
</protein>
<dbReference type="Proteomes" id="UP000887562">
    <property type="component" value="Unplaced"/>
</dbReference>
<accession>A0A915EVL0</accession>
<name>A0A915EVL0_9CEST</name>
<evidence type="ECO:0000313" key="3">
    <source>
        <dbReference type="WBParaSite" id="maker-E.canG7_contigs_2597-snap-gene-0.0-mRNA-1"/>
    </source>
</evidence>
<reference evidence="3" key="1">
    <citation type="submission" date="2022-11" db="UniProtKB">
        <authorList>
            <consortium name="WormBaseParasite"/>
        </authorList>
    </citation>
    <scope>IDENTIFICATION</scope>
</reference>
<keyword evidence="2" id="KW-1185">Reference proteome</keyword>
<dbReference type="AlphaFoldDB" id="A0A915EVL0"/>
<sequence length="137" mass="14952">MVLLKNGISLPMSIINGSCYVDGEVCGSSCQRDKESANITLSDVSRQEGLQILANGQLFSTTYFVPNCTFQEPRMGEIDLKTSSPLSRFAKGQSQIELNFGIQVANILTVVCTGFRNLDTALLFIPNNTDVVRPIIC</sequence>
<evidence type="ECO:0000259" key="1">
    <source>
        <dbReference type="Pfam" id="PF18997"/>
    </source>
</evidence>
<dbReference type="Pfam" id="PF18997">
    <property type="entry name" value="DUF5727"/>
    <property type="match status" value="1"/>
</dbReference>
<evidence type="ECO:0000313" key="2">
    <source>
        <dbReference type="Proteomes" id="UP000887562"/>
    </source>
</evidence>
<dbReference type="InterPro" id="IPR043785">
    <property type="entry name" value="DUF5727"/>
</dbReference>
<organism evidence="2 3">
    <name type="scientific">Echinococcus canadensis</name>
    <dbReference type="NCBI Taxonomy" id="519352"/>
    <lineage>
        <taxon>Eukaryota</taxon>
        <taxon>Metazoa</taxon>
        <taxon>Spiralia</taxon>
        <taxon>Lophotrochozoa</taxon>
        <taxon>Platyhelminthes</taxon>
        <taxon>Cestoda</taxon>
        <taxon>Eucestoda</taxon>
        <taxon>Cyclophyllidea</taxon>
        <taxon>Taeniidae</taxon>
        <taxon>Echinococcus</taxon>
        <taxon>Echinococcus canadensis group</taxon>
    </lineage>
</organism>
<dbReference type="WBParaSite" id="maker-E.canG7_contigs_2597-snap-gene-0.0-mRNA-1">
    <property type="protein sequence ID" value="maker-E.canG7_contigs_2597-snap-gene-0.0-mRNA-1"/>
    <property type="gene ID" value="EcG7_10578"/>
</dbReference>